<keyword evidence="5" id="KW-1185">Reference proteome</keyword>
<comment type="similarity">
    <text evidence="1">Belongs to the universal stress protein A family.</text>
</comment>
<feature type="region of interest" description="Disordered" evidence="2">
    <location>
        <begin position="161"/>
        <end position="183"/>
    </location>
</feature>
<feature type="domain" description="UspA" evidence="3">
    <location>
        <begin position="1"/>
        <end position="154"/>
    </location>
</feature>
<dbReference type="PANTHER" id="PTHR46268:SF8">
    <property type="entry name" value="UNIVERSAL STRESS PROTEIN SLL1388"/>
    <property type="match status" value="1"/>
</dbReference>
<name>A0A964FGA8_9CYAN</name>
<evidence type="ECO:0000256" key="2">
    <source>
        <dbReference type="SAM" id="MobiDB-lite"/>
    </source>
</evidence>
<evidence type="ECO:0000259" key="3">
    <source>
        <dbReference type="Pfam" id="PF00582"/>
    </source>
</evidence>
<dbReference type="PANTHER" id="PTHR46268">
    <property type="entry name" value="STRESS RESPONSE PROTEIN NHAX"/>
    <property type="match status" value="1"/>
</dbReference>
<reference evidence="4" key="1">
    <citation type="journal article" date="2021" name="Antonie Van Leeuwenhoek">
        <title>Draft genome and description of Waterburya agarophytonicola gen. nov. sp. nov. (Pleurocapsales, Cyanobacteria): a seaweed symbiont.</title>
        <authorList>
            <person name="Bonthond G."/>
            <person name="Shalygin S."/>
            <person name="Bayer T."/>
            <person name="Weinberger F."/>
        </authorList>
    </citation>
    <scope>NUCLEOTIDE SEQUENCE</scope>
    <source>
        <strain evidence="4">KI4</strain>
    </source>
</reference>
<dbReference type="InterPro" id="IPR006016">
    <property type="entry name" value="UspA"/>
</dbReference>
<gene>
    <name evidence="4" type="ORF">I4641_12375</name>
</gene>
<sequence>MINKILVAVDRLENNQSIFNTAVSLAQTNNAKLMLLHGLSQTEANYPALLTYTYYPMMDDREHKTYQKQLEKYRQWELDFLQDLTEKAIAAGIDAEYTQLTGNPGHTICELAETWSADLILVGSRGLKGLKEMFLGSVSNYVTHHAPCSVLIVRQSINNESEQTSSKSAKADGELLTPDLTRN</sequence>
<dbReference type="InterPro" id="IPR014729">
    <property type="entry name" value="Rossmann-like_a/b/a_fold"/>
</dbReference>
<protein>
    <submittedName>
        <fullName evidence="4">Universal stress protein</fullName>
    </submittedName>
</protein>
<accession>A0A964FGA8</accession>
<evidence type="ECO:0000313" key="5">
    <source>
        <dbReference type="Proteomes" id="UP000729733"/>
    </source>
</evidence>
<dbReference type="Pfam" id="PF00582">
    <property type="entry name" value="Usp"/>
    <property type="match status" value="1"/>
</dbReference>
<dbReference type="Gene3D" id="3.40.50.620">
    <property type="entry name" value="HUPs"/>
    <property type="match status" value="1"/>
</dbReference>
<dbReference type="InterPro" id="IPR006015">
    <property type="entry name" value="Universal_stress_UspA"/>
</dbReference>
<dbReference type="PRINTS" id="PR01438">
    <property type="entry name" value="UNVRSLSTRESS"/>
</dbReference>
<dbReference type="CDD" id="cd00293">
    <property type="entry name" value="USP-like"/>
    <property type="match status" value="1"/>
</dbReference>
<evidence type="ECO:0000313" key="4">
    <source>
        <dbReference type="EMBL" id="MCC0177776.1"/>
    </source>
</evidence>
<dbReference type="PIRSF" id="PIRSF006276">
    <property type="entry name" value="UspA"/>
    <property type="match status" value="1"/>
</dbReference>
<dbReference type="Proteomes" id="UP000729733">
    <property type="component" value="Unassembled WGS sequence"/>
</dbReference>
<comment type="caution">
    <text evidence="4">The sequence shown here is derived from an EMBL/GenBank/DDBJ whole genome shotgun (WGS) entry which is preliminary data.</text>
</comment>
<proteinExistence type="inferred from homology"/>
<dbReference type="SUPFAM" id="SSF52402">
    <property type="entry name" value="Adenine nucleotide alpha hydrolases-like"/>
    <property type="match status" value="1"/>
</dbReference>
<dbReference type="EMBL" id="JADWDC010000028">
    <property type="protein sequence ID" value="MCC0177776.1"/>
    <property type="molecule type" value="Genomic_DNA"/>
</dbReference>
<evidence type="ECO:0000256" key="1">
    <source>
        <dbReference type="ARBA" id="ARBA00008791"/>
    </source>
</evidence>
<dbReference type="AlphaFoldDB" id="A0A964FGA8"/>
<organism evidence="4 5">
    <name type="scientific">Waterburya agarophytonicola KI4</name>
    <dbReference type="NCBI Taxonomy" id="2874699"/>
    <lineage>
        <taxon>Bacteria</taxon>
        <taxon>Bacillati</taxon>
        <taxon>Cyanobacteriota</taxon>
        <taxon>Cyanophyceae</taxon>
        <taxon>Pleurocapsales</taxon>
        <taxon>Hyellaceae</taxon>
        <taxon>Waterburya</taxon>
        <taxon>Waterburya agarophytonicola</taxon>
    </lineage>
</organism>
<dbReference type="RefSeq" id="WP_229640841.1">
    <property type="nucleotide sequence ID" value="NZ_JADWDC010000028.1"/>
</dbReference>